<dbReference type="InterPro" id="IPR043563">
    <property type="entry name" value="Sp110/Sp140/Sp140L-like"/>
</dbReference>
<dbReference type="PANTHER" id="PTHR46386:SF1">
    <property type="entry name" value="NUCLEAR BODY PROTEIN SP140-LIKE PROTEIN"/>
    <property type="match status" value="1"/>
</dbReference>
<dbReference type="Pfam" id="PF01342">
    <property type="entry name" value="SAND"/>
    <property type="match status" value="1"/>
</dbReference>
<accession>A0ABD0RK99</accession>
<feature type="non-terminal residue" evidence="3">
    <location>
        <position position="159"/>
    </location>
</feature>
<keyword evidence="4" id="KW-1185">Reference proteome</keyword>
<feature type="region of interest" description="Disordered" evidence="1">
    <location>
        <begin position="58"/>
        <end position="77"/>
    </location>
</feature>
<gene>
    <name evidence="3" type="ORF">M9458_006822</name>
</gene>
<dbReference type="AlphaFoldDB" id="A0ABD0RK99"/>
<sequence length="159" mass="17968">MNEQFPVSSNKRSSKGVYPSSPLIHVLSAVCLNAVMCFIPQDSKTNFVLVEKRDAEKFQEQGGRGRGTEFKGGVEEEEEEEDMADLSVFQTPSLPVTCVSLTGTLYKNRFASGSRGKCIRTEERWFTPEEFVKQEQTLTNGHWKKDILCHGKTLNFLLK</sequence>
<evidence type="ECO:0000313" key="4">
    <source>
        <dbReference type="Proteomes" id="UP001529510"/>
    </source>
</evidence>
<feature type="domain" description="SAND" evidence="2">
    <location>
        <begin position="81"/>
        <end position="159"/>
    </location>
</feature>
<evidence type="ECO:0000313" key="3">
    <source>
        <dbReference type="EMBL" id="KAL0198282.1"/>
    </source>
</evidence>
<dbReference type="Gene3D" id="3.10.390.10">
    <property type="entry name" value="SAND domain-like"/>
    <property type="match status" value="1"/>
</dbReference>
<dbReference type="Proteomes" id="UP001529510">
    <property type="component" value="Unassembled WGS sequence"/>
</dbReference>
<proteinExistence type="predicted"/>
<dbReference type="InterPro" id="IPR000770">
    <property type="entry name" value="SAND_dom"/>
</dbReference>
<dbReference type="PROSITE" id="PS50864">
    <property type="entry name" value="SAND"/>
    <property type="match status" value="1"/>
</dbReference>
<dbReference type="EMBL" id="JAMKFB020000003">
    <property type="protein sequence ID" value="KAL0198282.1"/>
    <property type="molecule type" value="Genomic_DNA"/>
</dbReference>
<dbReference type="SMART" id="SM00258">
    <property type="entry name" value="SAND"/>
    <property type="match status" value="1"/>
</dbReference>
<name>A0ABD0RK99_CIRMR</name>
<dbReference type="SUPFAM" id="SSF63763">
    <property type="entry name" value="SAND domain-like"/>
    <property type="match status" value="1"/>
</dbReference>
<protein>
    <recommendedName>
        <fullName evidence="2">SAND domain-containing protein</fullName>
    </recommendedName>
</protein>
<organism evidence="3 4">
    <name type="scientific">Cirrhinus mrigala</name>
    <name type="common">Mrigala</name>
    <dbReference type="NCBI Taxonomy" id="683832"/>
    <lineage>
        <taxon>Eukaryota</taxon>
        <taxon>Metazoa</taxon>
        <taxon>Chordata</taxon>
        <taxon>Craniata</taxon>
        <taxon>Vertebrata</taxon>
        <taxon>Euteleostomi</taxon>
        <taxon>Actinopterygii</taxon>
        <taxon>Neopterygii</taxon>
        <taxon>Teleostei</taxon>
        <taxon>Ostariophysi</taxon>
        <taxon>Cypriniformes</taxon>
        <taxon>Cyprinidae</taxon>
        <taxon>Labeoninae</taxon>
        <taxon>Labeonini</taxon>
        <taxon>Cirrhinus</taxon>
    </lineage>
</organism>
<reference evidence="3 4" key="1">
    <citation type="submission" date="2024-05" db="EMBL/GenBank/DDBJ databases">
        <title>Genome sequencing and assembly of Indian major carp, Cirrhinus mrigala (Hamilton, 1822).</title>
        <authorList>
            <person name="Mohindra V."/>
            <person name="Chowdhury L.M."/>
            <person name="Lal K."/>
            <person name="Jena J.K."/>
        </authorList>
    </citation>
    <scope>NUCLEOTIDE SEQUENCE [LARGE SCALE GENOMIC DNA]</scope>
    <source>
        <strain evidence="3">CM1030</strain>
        <tissue evidence="3">Blood</tissue>
    </source>
</reference>
<evidence type="ECO:0000256" key="1">
    <source>
        <dbReference type="SAM" id="MobiDB-lite"/>
    </source>
</evidence>
<dbReference type="InterPro" id="IPR010919">
    <property type="entry name" value="SAND-like_dom_sf"/>
</dbReference>
<evidence type="ECO:0000259" key="2">
    <source>
        <dbReference type="PROSITE" id="PS50864"/>
    </source>
</evidence>
<comment type="caution">
    <text evidence="3">The sequence shown here is derived from an EMBL/GenBank/DDBJ whole genome shotgun (WGS) entry which is preliminary data.</text>
</comment>
<dbReference type="PANTHER" id="PTHR46386">
    <property type="entry name" value="NUCLEAR BODY PROTEIN SP140"/>
    <property type="match status" value="1"/>
</dbReference>